<name>A0ABT9D676_9CELL</name>
<feature type="domain" description="LytR/CpsA/Psr regulator C-terminal" evidence="3">
    <location>
        <begin position="84"/>
        <end position="170"/>
    </location>
</feature>
<keyword evidence="2" id="KW-1133">Transmembrane helix</keyword>
<keyword evidence="5" id="KW-1185">Reference proteome</keyword>
<accession>A0ABT9D676</accession>
<feature type="region of interest" description="Disordered" evidence="1">
    <location>
        <begin position="199"/>
        <end position="233"/>
    </location>
</feature>
<organism evidence="4 5">
    <name type="scientific">Actinotalea lenta</name>
    <dbReference type="NCBI Taxonomy" id="3064654"/>
    <lineage>
        <taxon>Bacteria</taxon>
        <taxon>Bacillati</taxon>
        <taxon>Actinomycetota</taxon>
        <taxon>Actinomycetes</taxon>
        <taxon>Micrococcales</taxon>
        <taxon>Cellulomonadaceae</taxon>
        <taxon>Actinotalea</taxon>
    </lineage>
</organism>
<dbReference type="InterPro" id="IPR027381">
    <property type="entry name" value="LytR/CpsA/Psr_C"/>
</dbReference>
<evidence type="ECO:0000259" key="3">
    <source>
        <dbReference type="Pfam" id="PF13399"/>
    </source>
</evidence>
<dbReference type="Proteomes" id="UP001232536">
    <property type="component" value="Unassembled WGS sequence"/>
</dbReference>
<feature type="transmembrane region" description="Helical" evidence="2">
    <location>
        <begin position="21"/>
        <end position="42"/>
    </location>
</feature>
<gene>
    <name evidence="4" type="ORF">Q6348_03855</name>
</gene>
<evidence type="ECO:0000313" key="4">
    <source>
        <dbReference type="EMBL" id="MDO8106327.1"/>
    </source>
</evidence>
<protein>
    <submittedName>
        <fullName evidence="4">LytR C-terminal domain-containing protein</fullName>
    </submittedName>
</protein>
<dbReference type="EMBL" id="JAUQYP010000001">
    <property type="protein sequence ID" value="MDO8106327.1"/>
    <property type="molecule type" value="Genomic_DNA"/>
</dbReference>
<dbReference type="RefSeq" id="WP_304600000.1">
    <property type="nucleotide sequence ID" value="NZ_JAUQYP010000001.1"/>
</dbReference>
<keyword evidence="2" id="KW-0812">Transmembrane</keyword>
<dbReference type="Gene3D" id="3.30.70.2390">
    <property type="match status" value="1"/>
</dbReference>
<evidence type="ECO:0000313" key="5">
    <source>
        <dbReference type="Proteomes" id="UP001232536"/>
    </source>
</evidence>
<feature type="compositionally biased region" description="Low complexity" evidence="1">
    <location>
        <begin position="205"/>
        <end position="217"/>
    </location>
</feature>
<comment type="caution">
    <text evidence="4">The sequence shown here is derived from an EMBL/GenBank/DDBJ whole genome shotgun (WGS) entry which is preliminary data.</text>
</comment>
<evidence type="ECO:0000256" key="2">
    <source>
        <dbReference type="SAM" id="Phobius"/>
    </source>
</evidence>
<keyword evidence="2" id="KW-0472">Membrane</keyword>
<proteinExistence type="predicted"/>
<feature type="compositionally biased region" description="Polar residues" evidence="1">
    <location>
        <begin position="218"/>
        <end position="233"/>
    </location>
</feature>
<dbReference type="Pfam" id="PF13399">
    <property type="entry name" value="LytR_C"/>
    <property type="match status" value="1"/>
</dbReference>
<sequence length="233" mass="23380">MATNPDRARALRRRHQHERQAVVFGSLIAGLAVAALGAVAVYTDSIQPGFLDRSFVTPSAAPNGPVLPPPPCPPQGALPAAYGSVTVSVYNASSRNGLAGTTADVLAGRGFAIGTVADYPGSAPAVPVEVLFGETGIANAYTVAAQLIKPRLVLDTRQDASVDLVLGVDFAGMVPTDQVALDPTTPLVGVAGCVTLDDALPDAVPGPTQSPTGSSPSDGATPSDTATDGSNQG</sequence>
<evidence type="ECO:0000256" key="1">
    <source>
        <dbReference type="SAM" id="MobiDB-lite"/>
    </source>
</evidence>
<reference evidence="4 5" key="1">
    <citation type="submission" date="2023-07" db="EMBL/GenBank/DDBJ databases">
        <title>Description of novel actinomycetes strains, isolated from tidal flat sediment.</title>
        <authorList>
            <person name="Lu C."/>
        </authorList>
    </citation>
    <scope>NUCLEOTIDE SEQUENCE [LARGE SCALE GENOMIC DNA]</scope>
    <source>
        <strain evidence="4 5">SYSU T00b441</strain>
    </source>
</reference>